<organism evidence="2 3">
    <name type="scientific">Algimonas porphyrae</name>
    <dbReference type="NCBI Taxonomy" id="1128113"/>
    <lineage>
        <taxon>Bacteria</taxon>
        <taxon>Pseudomonadati</taxon>
        <taxon>Pseudomonadota</taxon>
        <taxon>Alphaproteobacteria</taxon>
        <taxon>Maricaulales</taxon>
        <taxon>Robiginitomaculaceae</taxon>
        <taxon>Algimonas</taxon>
    </lineage>
</organism>
<feature type="domain" description="Bacteriophage Mu GpT" evidence="1">
    <location>
        <begin position="11"/>
        <end position="301"/>
    </location>
</feature>
<sequence length="302" mass="33491">MDPLVITPEILQAIRGGLRTEFEDVFSGIEPVWDRIATEVPSTTSGNNYGWLADVPDVREWIGERQIRELDEHAYRINNRLFESTVAVKRTSIEDGDLGSYTVRTRQIADKAAKHPDKLVFEAVKAGFTSRCFDGQNFFDTDHPVGPDGKEESVSNFQNGAGEAWYLLDTTAPLKPFIFQNRSPVEFDSLDGISNGSMPEHVFMKDQYVFGTRHRSNAGYGYWQLAFASKAPLTAANLKAARDAMQAYKSHSGETLGVMPNTLMVGIGNQSAAKELIGAAKINDAYNEFKDAFELIVAPQLN</sequence>
<protein>
    <submittedName>
        <fullName evidence="2">Head protein</fullName>
    </submittedName>
</protein>
<reference evidence="2" key="1">
    <citation type="journal article" date="2014" name="Int. J. Syst. Evol. Microbiol.">
        <title>Complete genome of a new Firmicutes species belonging to the dominant human colonic microbiota ('Ruminococcus bicirculans') reveals two chromosomes and a selective capacity to utilize plant glucans.</title>
        <authorList>
            <consortium name="NISC Comparative Sequencing Program"/>
            <person name="Wegmann U."/>
            <person name="Louis P."/>
            <person name="Goesmann A."/>
            <person name="Henrissat B."/>
            <person name="Duncan S.H."/>
            <person name="Flint H.J."/>
        </authorList>
    </citation>
    <scope>NUCLEOTIDE SEQUENCE</scope>
    <source>
        <strain evidence="2">NBRC 108216</strain>
    </source>
</reference>
<keyword evidence="3" id="KW-1185">Reference proteome</keyword>
<reference evidence="2" key="2">
    <citation type="submission" date="2023-01" db="EMBL/GenBank/DDBJ databases">
        <title>Draft genome sequence of Algimonas porphyrae strain NBRC 108216.</title>
        <authorList>
            <person name="Sun Q."/>
            <person name="Mori K."/>
        </authorList>
    </citation>
    <scope>NUCLEOTIDE SEQUENCE</scope>
    <source>
        <strain evidence="2">NBRC 108216</strain>
    </source>
</reference>
<comment type="caution">
    <text evidence="2">The sequence shown here is derived from an EMBL/GenBank/DDBJ whole genome shotgun (WGS) entry which is preliminary data.</text>
</comment>
<dbReference type="InterPro" id="IPR018774">
    <property type="entry name" value="Phage_Mu_GpT"/>
</dbReference>
<name>A0ABQ5V014_9PROT</name>
<proteinExistence type="predicted"/>
<dbReference type="RefSeq" id="WP_284371162.1">
    <property type="nucleotide sequence ID" value="NZ_BSNJ01000003.1"/>
</dbReference>
<dbReference type="EMBL" id="BSNJ01000003">
    <property type="protein sequence ID" value="GLQ20499.1"/>
    <property type="molecule type" value="Genomic_DNA"/>
</dbReference>
<evidence type="ECO:0000313" key="3">
    <source>
        <dbReference type="Proteomes" id="UP001161390"/>
    </source>
</evidence>
<accession>A0ABQ5V014</accession>
<dbReference type="Proteomes" id="UP001161390">
    <property type="component" value="Unassembled WGS sequence"/>
</dbReference>
<dbReference type="Pfam" id="PF10124">
    <property type="entry name" value="Mu-like_gpT"/>
    <property type="match status" value="1"/>
</dbReference>
<gene>
    <name evidence="2" type="ORF">GCM10007854_14540</name>
</gene>
<evidence type="ECO:0000313" key="2">
    <source>
        <dbReference type="EMBL" id="GLQ20499.1"/>
    </source>
</evidence>
<evidence type="ECO:0000259" key="1">
    <source>
        <dbReference type="Pfam" id="PF10124"/>
    </source>
</evidence>